<gene>
    <name evidence="2" type="ORF">EJA05_02810</name>
</gene>
<reference evidence="2 3" key="1">
    <citation type="submission" date="2018-12" db="EMBL/GenBank/DDBJ databases">
        <authorList>
            <person name="Li S."/>
            <person name="Yang R."/>
            <person name="Chen G."/>
            <person name="Zou L."/>
            <person name="Zhang C."/>
            <person name="Chen Y."/>
            <person name="Liu Z."/>
            <person name="Li Y."/>
            <person name="Yan Y."/>
            <person name="Huang M."/>
            <person name="Chen T."/>
        </authorList>
    </citation>
    <scope>NUCLEOTIDE SEQUENCE [LARGE SCALE GENOMIC DNA]</scope>
    <source>
        <strain evidence="2 3">1257</strain>
    </source>
</reference>
<feature type="transmembrane region" description="Helical" evidence="1">
    <location>
        <begin position="21"/>
        <end position="46"/>
    </location>
</feature>
<evidence type="ECO:0000313" key="3">
    <source>
        <dbReference type="Proteomes" id="UP000268230"/>
    </source>
</evidence>
<name>A0A3Q8TXR3_9PSED</name>
<proteinExistence type="predicted"/>
<organism evidence="2 3">
    <name type="scientific">Pseudomonas entomophila</name>
    <dbReference type="NCBI Taxonomy" id="312306"/>
    <lineage>
        <taxon>Bacteria</taxon>
        <taxon>Pseudomonadati</taxon>
        <taxon>Pseudomonadota</taxon>
        <taxon>Gammaproteobacteria</taxon>
        <taxon>Pseudomonadales</taxon>
        <taxon>Pseudomonadaceae</taxon>
        <taxon>Pseudomonas</taxon>
    </lineage>
</organism>
<sequence length="62" mass="7200">MNTFEGMLEMYRRVFKFENKLLSILVLFSMYGGALMVFGLMGLTLWGEAQGCDFHINDRSIR</sequence>
<evidence type="ECO:0000256" key="1">
    <source>
        <dbReference type="SAM" id="Phobius"/>
    </source>
</evidence>
<protein>
    <submittedName>
        <fullName evidence="2">Uncharacterized protein</fullName>
    </submittedName>
</protein>
<dbReference type="AlphaFoldDB" id="A0A3Q8TXR3"/>
<dbReference type="Proteomes" id="UP000268230">
    <property type="component" value="Chromosome"/>
</dbReference>
<keyword evidence="1" id="KW-1133">Transmembrane helix</keyword>
<keyword evidence="1" id="KW-0472">Membrane</keyword>
<keyword evidence="1" id="KW-0812">Transmembrane</keyword>
<dbReference type="KEGG" id="pory:EJA05_02810"/>
<dbReference type="OrthoDB" id="6638349at2"/>
<accession>A0A3Q8TXR3</accession>
<dbReference type="EMBL" id="CP034338">
    <property type="protein sequence ID" value="AZL66734.1"/>
    <property type="molecule type" value="Genomic_DNA"/>
</dbReference>
<evidence type="ECO:0000313" key="2">
    <source>
        <dbReference type="EMBL" id="AZL66734.1"/>
    </source>
</evidence>